<dbReference type="AlphaFoldDB" id="A0A1G1XTN0"/>
<dbReference type="InterPro" id="IPR013783">
    <property type="entry name" value="Ig-like_fold"/>
</dbReference>
<dbReference type="PANTHER" id="PTHR21666:SF270">
    <property type="entry name" value="MUREIN HYDROLASE ACTIVATOR ENVC"/>
    <property type="match status" value="1"/>
</dbReference>
<accession>A0A1G1XTN0</accession>
<dbReference type="Gene3D" id="2.60.40.10">
    <property type="entry name" value="Immunoglobulins"/>
    <property type="match status" value="1"/>
</dbReference>
<feature type="domain" description="M23ase beta-sheet core" evidence="2">
    <location>
        <begin position="237"/>
        <end position="360"/>
    </location>
</feature>
<evidence type="ECO:0000256" key="1">
    <source>
        <dbReference type="SAM" id="Phobius"/>
    </source>
</evidence>
<keyword evidence="1" id="KW-0812">Transmembrane</keyword>
<sequence length="750" mass="83292">NVFNIKVASSDNLSGVEAIRLYAVTPANNCAISGWLPSGITNQYYKEFLSSAVDYNFTAVCEGLYTFTLWVKDKAGNIAYEPHGPVTIGIDLPVPLPLPAVAPTAPSNLQLTISNQTVNLVWQDNANNEDGFKLYRNDQLLIVLPTNTVGYQDKSVEIGKLYTYRLYAFKGDLNSEAISGSITVTALPVGDYRYADCLRYPLACDKVYRIEPDSQIPTGACFDYQPFGSLFALIEKIHQGADLNFKGINDYGKPVYAIGNGLIWDFGWVSGWGNYLIMRIQSYPDNPFMLTDGTKVQEIYALYAHLAEIKIIKPDGQVIDKSSLVKKTTYLQLGWQLGTVGDADGLYSPHLHFEIRTNGYSQLGNGYWPVNDSAYLNYFVDPLEFVDNNKTLDDKTPMKIVIHGYDRQSTRQVFLDFDSSLWQRQGRIYEGFPLASVGWSNHLWLTSSANSTEASWNYSVPDDGAYSLYLILPRYYGQAKGVSYRIWHSNPQIANPSVIKLDQTNADQNRKVYLGTYDLYQGWRYSVDLQSQTADSPPVNVALDTLILEYEGDFGTGGGPIIPPDPLPDPVLIQTINTTGILTFRFAGTYTKPELHCYGAGLSWENIILQNGVMQNNVTVSYADTVYCNALLENGRWLAEKDGILPNQHLFVNDQEIIGTADNNLGGRNIVFNLLIKNTGDDNNPPEDDFPDDFSGTINVNVSGDVSGLGGCQINNSSAGQPARMANFLFLLLPAIILCLVKNLFWQRSG</sequence>
<evidence type="ECO:0000259" key="3">
    <source>
        <dbReference type="Pfam" id="PF25275"/>
    </source>
</evidence>
<dbReference type="InterPro" id="IPR050570">
    <property type="entry name" value="Cell_wall_metabolism_enzyme"/>
</dbReference>
<organism evidence="4 5">
    <name type="scientific">Candidatus Buchananbacteria bacterium RBG_13_39_9</name>
    <dbReference type="NCBI Taxonomy" id="1797531"/>
    <lineage>
        <taxon>Bacteria</taxon>
        <taxon>Candidatus Buchananiibacteriota</taxon>
    </lineage>
</organism>
<dbReference type="PANTHER" id="PTHR21666">
    <property type="entry name" value="PEPTIDASE-RELATED"/>
    <property type="match status" value="1"/>
</dbReference>
<protein>
    <submittedName>
        <fullName evidence="4">Uncharacterized protein</fullName>
    </submittedName>
</protein>
<proteinExistence type="predicted"/>
<reference evidence="4 5" key="1">
    <citation type="journal article" date="2016" name="Nat. Commun.">
        <title>Thousands of microbial genomes shed light on interconnected biogeochemical processes in an aquifer system.</title>
        <authorList>
            <person name="Anantharaman K."/>
            <person name="Brown C.T."/>
            <person name="Hug L.A."/>
            <person name="Sharon I."/>
            <person name="Castelle C.J."/>
            <person name="Probst A.J."/>
            <person name="Thomas B.C."/>
            <person name="Singh A."/>
            <person name="Wilkins M.J."/>
            <person name="Karaoz U."/>
            <person name="Brodie E.L."/>
            <person name="Williams K.H."/>
            <person name="Hubbard S.S."/>
            <person name="Banfield J.F."/>
        </authorList>
    </citation>
    <scope>NUCLEOTIDE SEQUENCE [LARGE SCALE GENOMIC DNA]</scope>
</reference>
<dbReference type="Pfam" id="PF25275">
    <property type="entry name" value="Golvesin_C"/>
    <property type="match status" value="1"/>
</dbReference>
<feature type="domain" description="Golvesin/Xly CBD-like" evidence="3">
    <location>
        <begin position="445"/>
        <end position="537"/>
    </location>
</feature>
<evidence type="ECO:0000313" key="5">
    <source>
        <dbReference type="Proteomes" id="UP000176260"/>
    </source>
</evidence>
<feature type="non-terminal residue" evidence="4">
    <location>
        <position position="1"/>
    </location>
</feature>
<dbReference type="Pfam" id="PF01551">
    <property type="entry name" value="Peptidase_M23"/>
    <property type="match status" value="1"/>
</dbReference>
<keyword evidence="1" id="KW-1133">Transmembrane helix</keyword>
<dbReference type="CDD" id="cd12797">
    <property type="entry name" value="M23_peptidase"/>
    <property type="match status" value="1"/>
</dbReference>
<comment type="caution">
    <text evidence="4">The sequence shown here is derived from an EMBL/GenBank/DDBJ whole genome shotgun (WGS) entry which is preliminary data.</text>
</comment>
<feature type="transmembrane region" description="Helical" evidence="1">
    <location>
        <begin position="725"/>
        <end position="745"/>
    </location>
</feature>
<evidence type="ECO:0000259" key="2">
    <source>
        <dbReference type="Pfam" id="PF01551"/>
    </source>
</evidence>
<evidence type="ECO:0000313" key="4">
    <source>
        <dbReference type="EMBL" id="OGY42960.1"/>
    </source>
</evidence>
<dbReference type="Gene3D" id="2.70.70.10">
    <property type="entry name" value="Glucose Permease (Domain IIA)"/>
    <property type="match status" value="1"/>
</dbReference>
<keyword evidence="1" id="KW-0472">Membrane</keyword>
<dbReference type="InterPro" id="IPR016047">
    <property type="entry name" value="M23ase_b-sheet_dom"/>
</dbReference>
<dbReference type="InterPro" id="IPR033803">
    <property type="entry name" value="CBD-like_Golvesin-Xly"/>
</dbReference>
<dbReference type="InterPro" id="IPR011055">
    <property type="entry name" value="Dup_hybrid_motif"/>
</dbReference>
<dbReference type="Proteomes" id="UP000176260">
    <property type="component" value="Unassembled WGS sequence"/>
</dbReference>
<dbReference type="EMBL" id="MHIA01000003">
    <property type="protein sequence ID" value="OGY42960.1"/>
    <property type="molecule type" value="Genomic_DNA"/>
</dbReference>
<dbReference type="InterPro" id="IPR036116">
    <property type="entry name" value="FN3_sf"/>
</dbReference>
<dbReference type="SUPFAM" id="SSF49265">
    <property type="entry name" value="Fibronectin type III"/>
    <property type="match status" value="1"/>
</dbReference>
<name>A0A1G1XTN0_9BACT</name>
<dbReference type="GO" id="GO:0004222">
    <property type="term" value="F:metalloendopeptidase activity"/>
    <property type="evidence" value="ECO:0007669"/>
    <property type="project" value="TreeGrafter"/>
</dbReference>
<gene>
    <name evidence="4" type="ORF">A2Y67_02795</name>
</gene>
<dbReference type="SUPFAM" id="SSF51261">
    <property type="entry name" value="Duplicated hybrid motif"/>
    <property type="match status" value="1"/>
</dbReference>